<feature type="domain" description="EAL" evidence="3">
    <location>
        <begin position="612"/>
        <end position="866"/>
    </location>
</feature>
<dbReference type="Pfam" id="PF00989">
    <property type="entry name" value="PAS"/>
    <property type="match status" value="1"/>
</dbReference>
<dbReference type="SMART" id="SM00052">
    <property type="entry name" value="EAL"/>
    <property type="match status" value="1"/>
</dbReference>
<dbReference type="RefSeq" id="WP_090730741.1">
    <property type="nucleotide sequence ID" value="NZ_FOOU01000021.1"/>
</dbReference>
<proteinExistence type="predicted"/>
<keyword evidence="1" id="KW-0812">Transmembrane</keyword>
<keyword evidence="6" id="KW-1185">Reference proteome</keyword>
<keyword evidence="1" id="KW-1133">Transmembrane helix</keyword>
<accession>A0A1I2W0R8</accession>
<sequence length="873" mass="98611">MTDVNTKTARWFKLIYGLLSLLMLLALLAFSYATWSNVKQQANLSLTPHNQSLTSIVKRFFVHQEALLGELAQSIVVTDNPDNIIQIRLNDVLRATPQMRVLAVVNSKGAIVATTGNIHTLEWLDLFDNDQVTIGRPFRPTFVGENILPMRKPIKNSSGVTTGYVVAAYRLLGNNAIWQEAEEAESKRRSMIIGEDGRVYISYPESDTFWQSFVSMKVEEGFLQTLAELTQKAGQWQTRDVQYQDEKLLITASLIESYHFYIVSGIQSADLFTRWFERMKFVALAVFIFLVAGLFVFRIIITRASRFESARNVAEHNVFKLSRAIEQSPSSVIVTDENWLIEYANDRLSDGTEASIKLIPGQMLLEHFPHTLLKDDVAAVSENLLHGNNWYGERRAREQKQWFSYSISAMTDDDGKISNYVIVTQDITERKQVEVRLYKQANFDALTGLPNRRRTSELLNENLKSAWQENQRVAVLYMDVDNFKQVNDTFGHILGDQMLQLVAVRLQKAVSDQGVACHMSGDEFLVSMLFDGKDDITALADNIMTVMREPVLLEGKKLFISVSIGIACYPEDSADVSSLLKHADIALYESKNRGRRCYSFFSSELDDKNKRKIELESEVRNALANNELFMVYQTKNKISSGEVYGFEALMRWESPRLGFVSPEEFISAAEEIGVIDKLGEFALYEACRDLQKFQNLVSQPLAMAVNVSMYQLTNSDIVGTVQKVINDTGINPSVLELEITESMLAQRLEEVQPVLNSLLGLGVSLSIDDFGTGYSSLSYLTRFPVSALKIDRCFITDMVDNRSDATLTHTVITMAHKLGLKVVAEGIEDEDQLALLRVYGCDLGQGYLFTKPLNYVQMTGHLKSQQEKPDWAI</sequence>
<dbReference type="CDD" id="cd01948">
    <property type="entry name" value="EAL"/>
    <property type="match status" value="1"/>
</dbReference>
<reference evidence="6" key="1">
    <citation type="submission" date="2016-10" db="EMBL/GenBank/DDBJ databases">
        <authorList>
            <person name="Varghese N."/>
            <person name="Submissions S."/>
        </authorList>
    </citation>
    <scope>NUCLEOTIDE SEQUENCE [LARGE SCALE GENOMIC DNA]</scope>
    <source>
        <strain evidence="6">CGMCC 1.10971</strain>
    </source>
</reference>
<dbReference type="SMART" id="SM00267">
    <property type="entry name" value="GGDEF"/>
    <property type="match status" value="1"/>
</dbReference>
<feature type="domain" description="PAC" evidence="2">
    <location>
        <begin position="386"/>
        <end position="439"/>
    </location>
</feature>
<dbReference type="GO" id="GO:0006355">
    <property type="term" value="P:regulation of DNA-templated transcription"/>
    <property type="evidence" value="ECO:0007669"/>
    <property type="project" value="InterPro"/>
</dbReference>
<feature type="transmembrane region" description="Helical" evidence="1">
    <location>
        <begin position="14"/>
        <end position="35"/>
    </location>
</feature>
<dbReference type="Pfam" id="PF00990">
    <property type="entry name" value="GGDEF"/>
    <property type="match status" value="1"/>
</dbReference>
<dbReference type="NCBIfam" id="TIGR00254">
    <property type="entry name" value="GGDEF"/>
    <property type="match status" value="1"/>
</dbReference>
<dbReference type="InterPro" id="IPR035965">
    <property type="entry name" value="PAS-like_dom_sf"/>
</dbReference>
<dbReference type="SUPFAM" id="SSF141868">
    <property type="entry name" value="EAL domain-like"/>
    <property type="match status" value="1"/>
</dbReference>
<dbReference type="InterPro" id="IPR052155">
    <property type="entry name" value="Biofilm_reg_signaling"/>
</dbReference>
<dbReference type="Pfam" id="PF00563">
    <property type="entry name" value="EAL"/>
    <property type="match status" value="1"/>
</dbReference>
<dbReference type="NCBIfam" id="TIGR00229">
    <property type="entry name" value="sensory_box"/>
    <property type="match status" value="1"/>
</dbReference>
<dbReference type="Gene3D" id="3.30.70.270">
    <property type="match status" value="1"/>
</dbReference>
<dbReference type="CDD" id="cd00130">
    <property type="entry name" value="PAS"/>
    <property type="match status" value="1"/>
</dbReference>
<evidence type="ECO:0000259" key="2">
    <source>
        <dbReference type="PROSITE" id="PS50113"/>
    </source>
</evidence>
<evidence type="ECO:0000259" key="3">
    <source>
        <dbReference type="PROSITE" id="PS50883"/>
    </source>
</evidence>
<dbReference type="InterPro" id="IPR013767">
    <property type="entry name" value="PAS_fold"/>
</dbReference>
<dbReference type="PROSITE" id="PS50113">
    <property type="entry name" value="PAC"/>
    <property type="match status" value="1"/>
</dbReference>
<dbReference type="PANTHER" id="PTHR44757:SF2">
    <property type="entry name" value="BIOFILM ARCHITECTURE MAINTENANCE PROTEIN MBAA"/>
    <property type="match status" value="1"/>
</dbReference>
<evidence type="ECO:0000256" key="1">
    <source>
        <dbReference type="SAM" id="Phobius"/>
    </source>
</evidence>
<dbReference type="CDD" id="cd01949">
    <property type="entry name" value="GGDEF"/>
    <property type="match status" value="1"/>
</dbReference>
<dbReference type="InterPro" id="IPR000700">
    <property type="entry name" value="PAS-assoc_C"/>
</dbReference>
<feature type="transmembrane region" description="Helical" evidence="1">
    <location>
        <begin position="281"/>
        <end position="301"/>
    </location>
</feature>
<dbReference type="InterPro" id="IPR000014">
    <property type="entry name" value="PAS"/>
</dbReference>
<dbReference type="Gene3D" id="3.30.450.20">
    <property type="entry name" value="PAS domain"/>
    <property type="match status" value="2"/>
</dbReference>
<dbReference type="PROSITE" id="PS50883">
    <property type="entry name" value="EAL"/>
    <property type="match status" value="1"/>
</dbReference>
<name>A0A1I2W0R8_9GAMM</name>
<dbReference type="OrthoDB" id="8416215at2"/>
<gene>
    <name evidence="5" type="ORF">SAMN05216175_12140</name>
</gene>
<dbReference type="InterPro" id="IPR035919">
    <property type="entry name" value="EAL_sf"/>
</dbReference>
<dbReference type="InterPro" id="IPR043128">
    <property type="entry name" value="Rev_trsase/Diguanyl_cyclase"/>
</dbReference>
<protein>
    <submittedName>
        <fullName evidence="5">PAS domain S-box-containing protein/diguanylate cyclase (GGDEF) domain-containing protein</fullName>
    </submittedName>
</protein>
<dbReference type="CDD" id="cd12914">
    <property type="entry name" value="PDC1_DGC_like"/>
    <property type="match status" value="1"/>
</dbReference>
<keyword evidence="1" id="KW-0472">Membrane</keyword>
<dbReference type="InterPro" id="IPR029787">
    <property type="entry name" value="Nucleotide_cyclase"/>
</dbReference>
<evidence type="ECO:0000313" key="5">
    <source>
        <dbReference type="EMBL" id="SFG95048.1"/>
    </source>
</evidence>
<dbReference type="STRING" id="1045558.SAMN05216175_12140"/>
<evidence type="ECO:0000313" key="6">
    <source>
        <dbReference type="Proteomes" id="UP000198623"/>
    </source>
</evidence>
<dbReference type="SUPFAM" id="SSF55785">
    <property type="entry name" value="PYP-like sensor domain (PAS domain)"/>
    <property type="match status" value="1"/>
</dbReference>
<dbReference type="EMBL" id="FOOU01000021">
    <property type="protein sequence ID" value="SFG95048.1"/>
    <property type="molecule type" value="Genomic_DNA"/>
</dbReference>
<dbReference type="PROSITE" id="PS50887">
    <property type="entry name" value="GGDEF"/>
    <property type="match status" value="1"/>
</dbReference>
<dbReference type="Gene3D" id="3.20.20.450">
    <property type="entry name" value="EAL domain"/>
    <property type="match status" value="1"/>
</dbReference>
<feature type="domain" description="GGDEF" evidence="4">
    <location>
        <begin position="471"/>
        <end position="603"/>
    </location>
</feature>
<evidence type="ECO:0000259" key="4">
    <source>
        <dbReference type="PROSITE" id="PS50887"/>
    </source>
</evidence>
<dbReference type="PANTHER" id="PTHR44757">
    <property type="entry name" value="DIGUANYLATE CYCLASE DGCP"/>
    <property type="match status" value="1"/>
</dbReference>
<dbReference type="InterPro" id="IPR001633">
    <property type="entry name" value="EAL_dom"/>
</dbReference>
<dbReference type="AlphaFoldDB" id="A0A1I2W0R8"/>
<dbReference type="Proteomes" id="UP000198623">
    <property type="component" value="Unassembled WGS sequence"/>
</dbReference>
<dbReference type="SUPFAM" id="SSF55073">
    <property type="entry name" value="Nucleotide cyclase"/>
    <property type="match status" value="1"/>
</dbReference>
<dbReference type="InterPro" id="IPR000160">
    <property type="entry name" value="GGDEF_dom"/>
</dbReference>
<organism evidence="5 6">
    <name type="scientific">Neptunomonas qingdaonensis</name>
    <dbReference type="NCBI Taxonomy" id="1045558"/>
    <lineage>
        <taxon>Bacteria</taxon>
        <taxon>Pseudomonadati</taxon>
        <taxon>Pseudomonadota</taxon>
        <taxon>Gammaproteobacteria</taxon>
        <taxon>Oceanospirillales</taxon>
        <taxon>Oceanospirillaceae</taxon>
        <taxon>Neptunomonas</taxon>
    </lineage>
</organism>